<organism evidence="4 5">
    <name type="scientific">Novosphingobium endophyticum</name>
    <dbReference type="NCBI Taxonomy" id="1955250"/>
    <lineage>
        <taxon>Bacteria</taxon>
        <taxon>Pseudomonadati</taxon>
        <taxon>Pseudomonadota</taxon>
        <taxon>Alphaproteobacteria</taxon>
        <taxon>Sphingomonadales</taxon>
        <taxon>Sphingomonadaceae</taxon>
        <taxon>Novosphingobium</taxon>
    </lineage>
</organism>
<dbReference type="PROSITE" id="PS00531">
    <property type="entry name" value="RNASE_T2_2"/>
    <property type="match status" value="1"/>
</dbReference>
<dbReference type="InterPro" id="IPR033130">
    <property type="entry name" value="RNase_T2_His_AS_2"/>
</dbReference>
<keyword evidence="3" id="KW-0732">Signal</keyword>
<evidence type="ECO:0000256" key="1">
    <source>
        <dbReference type="ARBA" id="ARBA00007469"/>
    </source>
</evidence>
<dbReference type="InterPro" id="IPR036430">
    <property type="entry name" value="RNase_T2-like_sf"/>
</dbReference>
<dbReference type="PROSITE" id="PS00530">
    <property type="entry name" value="RNASE_T2_1"/>
    <property type="match status" value="1"/>
</dbReference>
<dbReference type="GO" id="GO:0033897">
    <property type="term" value="F:ribonuclease T2 activity"/>
    <property type="evidence" value="ECO:0007669"/>
    <property type="project" value="InterPro"/>
</dbReference>
<dbReference type="SUPFAM" id="SSF55895">
    <property type="entry name" value="Ribonuclease Rh-like"/>
    <property type="match status" value="1"/>
</dbReference>
<dbReference type="GO" id="GO:0003723">
    <property type="term" value="F:RNA binding"/>
    <property type="evidence" value="ECO:0007669"/>
    <property type="project" value="InterPro"/>
</dbReference>
<name>A0A916TTQ0_9SPHN</name>
<reference evidence="4" key="1">
    <citation type="journal article" date="2014" name="Int. J. Syst. Evol. Microbiol.">
        <title>Complete genome sequence of Corynebacterium casei LMG S-19264T (=DSM 44701T), isolated from a smear-ripened cheese.</title>
        <authorList>
            <consortium name="US DOE Joint Genome Institute (JGI-PGF)"/>
            <person name="Walter F."/>
            <person name="Albersmeier A."/>
            <person name="Kalinowski J."/>
            <person name="Ruckert C."/>
        </authorList>
    </citation>
    <scope>NUCLEOTIDE SEQUENCE</scope>
    <source>
        <strain evidence="4">CGMCC 1.15095</strain>
    </source>
</reference>
<dbReference type="Pfam" id="PF00445">
    <property type="entry name" value="Ribonuclease_T2"/>
    <property type="match status" value="1"/>
</dbReference>
<comment type="caution">
    <text evidence="4">The sequence shown here is derived from an EMBL/GenBank/DDBJ whole genome shotgun (WGS) entry which is preliminary data.</text>
</comment>
<protein>
    <submittedName>
        <fullName evidence="4">Ribonuclease T(2)</fullName>
    </submittedName>
</protein>
<keyword evidence="5" id="KW-1185">Reference proteome</keyword>
<evidence type="ECO:0000313" key="5">
    <source>
        <dbReference type="Proteomes" id="UP000608154"/>
    </source>
</evidence>
<dbReference type="GO" id="GO:0006401">
    <property type="term" value="P:RNA catabolic process"/>
    <property type="evidence" value="ECO:0007669"/>
    <property type="project" value="TreeGrafter"/>
</dbReference>
<feature type="chain" id="PRO_5037594347" evidence="3">
    <location>
        <begin position="18"/>
        <end position="230"/>
    </location>
</feature>
<dbReference type="AlphaFoldDB" id="A0A916TTQ0"/>
<evidence type="ECO:0000313" key="4">
    <source>
        <dbReference type="EMBL" id="GGC04062.1"/>
    </source>
</evidence>
<dbReference type="Proteomes" id="UP000608154">
    <property type="component" value="Unassembled WGS sequence"/>
</dbReference>
<reference evidence="4" key="2">
    <citation type="submission" date="2020-09" db="EMBL/GenBank/DDBJ databases">
        <authorList>
            <person name="Sun Q."/>
            <person name="Zhou Y."/>
        </authorList>
    </citation>
    <scope>NUCLEOTIDE SEQUENCE</scope>
    <source>
        <strain evidence="4">CGMCC 1.15095</strain>
    </source>
</reference>
<accession>A0A916TTQ0</accession>
<dbReference type="EMBL" id="BMHK01000014">
    <property type="protein sequence ID" value="GGC04062.1"/>
    <property type="molecule type" value="Genomic_DNA"/>
</dbReference>
<dbReference type="InterPro" id="IPR001568">
    <property type="entry name" value="RNase_T2-like"/>
</dbReference>
<dbReference type="PANTHER" id="PTHR11240">
    <property type="entry name" value="RIBONUCLEASE T2"/>
    <property type="match status" value="1"/>
</dbReference>
<dbReference type="PANTHER" id="PTHR11240:SF22">
    <property type="entry name" value="RIBONUCLEASE T2"/>
    <property type="match status" value="1"/>
</dbReference>
<dbReference type="Gene3D" id="3.90.730.10">
    <property type="entry name" value="Ribonuclease T2-like"/>
    <property type="match status" value="1"/>
</dbReference>
<gene>
    <name evidence="4" type="ORF">GCM10011494_23140</name>
</gene>
<sequence>MRALFAALALLPAPALAQAYQCSVPRTIEAVPPETPDGPSRRVAIAGYTLAASWSPDYCKVSGERSSMQCSRRHGRFGFILHGLWPEARFGPPPQWCGSGSAPSPDLLRRHLCMTPSARLLAHEWAKHGTCMTKKPETYFNASAILWRSIRWPDADRLSRQDDLTVGDLRKAFVALNPDWMADYVGVELSRTGWLREVRLCYGKDFMPRACDKWRFGAADSANLKIWRGL</sequence>
<dbReference type="InterPro" id="IPR018188">
    <property type="entry name" value="RNase_T2_His_AS_1"/>
</dbReference>
<feature type="signal peptide" evidence="3">
    <location>
        <begin position="1"/>
        <end position="17"/>
    </location>
</feature>
<dbReference type="RefSeq" id="WP_229736333.1">
    <property type="nucleotide sequence ID" value="NZ_BMHK01000014.1"/>
</dbReference>
<evidence type="ECO:0000256" key="3">
    <source>
        <dbReference type="SAM" id="SignalP"/>
    </source>
</evidence>
<proteinExistence type="inferred from homology"/>
<comment type="similarity">
    <text evidence="1 2">Belongs to the RNase T2 family.</text>
</comment>
<evidence type="ECO:0000256" key="2">
    <source>
        <dbReference type="RuleBase" id="RU004328"/>
    </source>
</evidence>